<keyword evidence="8" id="KW-0732">Signal</keyword>
<dbReference type="InterPro" id="IPR019734">
    <property type="entry name" value="TPR_rpt"/>
</dbReference>
<dbReference type="Proteomes" id="UP000714380">
    <property type="component" value="Unassembled WGS sequence"/>
</dbReference>
<evidence type="ECO:0000256" key="8">
    <source>
        <dbReference type="SAM" id="SignalP"/>
    </source>
</evidence>
<proteinExistence type="inferred from homology"/>
<evidence type="ECO:0000256" key="1">
    <source>
        <dbReference type="ARBA" id="ARBA00004167"/>
    </source>
</evidence>
<dbReference type="Pfam" id="PF13432">
    <property type="entry name" value="TPR_16"/>
    <property type="match status" value="2"/>
</dbReference>
<evidence type="ECO:0000256" key="2">
    <source>
        <dbReference type="ARBA" id="ARBA00022692"/>
    </source>
</evidence>
<dbReference type="RefSeq" id="WP_225673899.1">
    <property type="nucleotide sequence ID" value="NZ_JAEDAH010000042.1"/>
</dbReference>
<keyword evidence="6" id="KW-0472">Membrane</keyword>
<protein>
    <submittedName>
        <fullName evidence="9">Tetratricopeptide repeat protein</fullName>
    </submittedName>
</protein>
<evidence type="ECO:0000256" key="7">
    <source>
        <dbReference type="ARBA" id="ARBA00038030"/>
    </source>
</evidence>
<keyword evidence="10" id="KW-1185">Reference proteome</keyword>
<dbReference type="SUPFAM" id="SSF48452">
    <property type="entry name" value="TPR-like"/>
    <property type="match status" value="1"/>
</dbReference>
<feature type="chain" id="PRO_5045207149" evidence="8">
    <location>
        <begin position="33"/>
        <end position="463"/>
    </location>
</feature>
<dbReference type="Gene3D" id="1.25.40.10">
    <property type="entry name" value="Tetratricopeptide repeat domain"/>
    <property type="match status" value="2"/>
</dbReference>
<name>A0ABS7ZRD9_9GAMM</name>
<organism evidence="9 10">
    <name type="scientific">Thalassolituus marinus</name>
    <dbReference type="NCBI Taxonomy" id="671053"/>
    <lineage>
        <taxon>Bacteria</taxon>
        <taxon>Pseudomonadati</taxon>
        <taxon>Pseudomonadota</taxon>
        <taxon>Gammaproteobacteria</taxon>
        <taxon>Oceanospirillales</taxon>
        <taxon>Oceanospirillaceae</taxon>
        <taxon>Thalassolituus</taxon>
    </lineage>
</organism>
<keyword evidence="2" id="KW-0812">Transmembrane</keyword>
<dbReference type="SMART" id="SM00028">
    <property type="entry name" value="TPR"/>
    <property type="match status" value="7"/>
</dbReference>
<accession>A0ABS7ZRD9</accession>
<evidence type="ECO:0000256" key="4">
    <source>
        <dbReference type="ARBA" id="ARBA00022803"/>
    </source>
</evidence>
<comment type="similarity">
    <text evidence="7">Belongs to the Tom70 family.</text>
</comment>
<comment type="caution">
    <text evidence="9">The sequence shown here is derived from an EMBL/GenBank/DDBJ whole genome shotgun (WGS) entry which is preliminary data.</text>
</comment>
<evidence type="ECO:0000256" key="6">
    <source>
        <dbReference type="ARBA" id="ARBA00023136"/>
    </source>
</evidence>
<dbReference type="PANTHER" id="PTHR46208:SF1">
    <property type="entry name" value="MITOCHONDRIAL IMPORT RECEPTOR SUBUNIT TOM70"/>
    <property type="match status" value="1"/>
</dbReference>
<keyword evidence="5" id="KW-1133">Transmembrane helix</keyword>
<keyword evidence="4" id="KW-0802">TPR repeat</keyword>
<dbReference type="PANTHER" id="PTHR46208">
    <property type="entry name" value="MITOCHONDRIAL IMPORT RECEPTOR SUBUNIT TOM70"/>
    <property type="match status" value="1"/>
</dbReference>
<evidence type="ECO:0000313" key="10">
    <source>
        <dbReference type="Proteomes" id="UP000714380"/>
    </source>
</evidence>
<dbReference type="EMBL" id="JAEDAH010000042">
    <property type="protein sequence ID" value="MCA6063677.1"/>
    <property type="molecule type" value="Genomic_DNA"/>
</dbReference>
<reference evidence="9 10" key="1">
    <citation type="submission" date="2020-12" db="EMBL/GenBank/DDBJ databases">
        <title>Novel Thalassolituus-related marine hydrocarbonoclastic bacteria mediated algae-derived hydrocarbons mineralization in twilight zone of the northern South China Sea.</title>
        <authorList>
            <person name="Dong C."/>
        </authorList>
    </citation>
    <scope>NUCLEOTIDE SEQUENCE [LARGE SCALE GENOMIC DNA]</scope>
    <source>
        <strain evidence="9 10">IMCC1826</strain>
    </source>
</reference>
<evidence type="ECO:0000256" key="3">
    <source>
        <dbReference type="ARBA" id="ARBA00022737"/>
    </source>
</evidence>
<evidence type="ECO:0000256" key="5">
    <source>
        <dbReference type="ARBA" id="ARBA00022989"/>
    </source>
</evidence>
<keyword evidence="3" id="KW-0677">Repeat</keyword>
<sequence>MMIATINTPVLRRLFTLCSLTCGLIFTPLAHSANSPLSLSLAEPRWSFLIENQMDQSDVMQLASAERTFARTLQPLLAEQKYKDVAALLKERSDEEDSAAMSLLRGQVLLSINDIKGAEKALKKATEKAPQQAGAHRSLALVYMQQKRYSEARVHQQKALELGLNDAQLYGQLAFTNLQLNNAAAAVAGYRQALFLQADNNEWARGLLYALTQSQALDQAQALVEELLQQQSDKRELWMIRSQIAMQQERPLQALSSLENAVALGEKEPSNLATAARLHLRHGSPQRAVELLTLPAVMKTQIDTTLADTLVQTASWLVHEQQWQTLNKLLQATAKANLPDSAKAGLNVSRAYMALNKKDNSAAEKALRTALENLPTSGDALLALADLLRDQQRHQQAIMYYLRAEALSAYRERALLGRAQLHINQREFNDALQLLTQVVRDNPQRTDLYANIRSLRNLVRNES</sequence>
<dbReference type="InterPro" id="IPR011990">
    <property type="entry name" value="TPR-like_helical_dom_sf"/>
</dbReference>
<feature type="signal peptide" evidence="8">
    <location>
        <begin position="1"/>
        <end position="32"/>
    </location>
</feature>
<comment type="subcellular location">
    <subcellularLocation>
        <location evidence="1">Membrane</location>
        <topology evidence="1">Single-pass membrane protein</topology>
    </subcellularLocation>
</comment>
<gene>
    <name evidence="9" type="ORF">I9W95_08650</name>
</gene>
<evidence type="ECO:0000313" key="9">
    <source>
        <dbReference type="EMBL" id="MCA6063677.1"/>
    </source>
</evidence>